<dbReference type="Gene3D" id="2.40.30.10">
    <property type="entry name" value="Translation factors"/>
    <property type="match status" value="1"/>
</dbReference>
<dbReference type="RefSeq" id="WP_257894241.1">
    <property type="nucleotide sequence ID" value="NZ_JAIMBW010000001.1"/>
</dbReference>
<evidence type="ECO:0000256" key="2">
    <source>
        <dbReference type="ARBA" id="ARBA00022630"/>
    </source>
</evidence>
<dbReference type="SUPFAM" id="SSF54292">
    <property type="entry name" value="2Fe-2S ferredoxin-like"/>
    <property type="match status" value="1"/>
</dbReference>
<dbReference type="InterPro" id="IPR001041">
    <property type="entry name" value="2Fe-2S_ferredoxin-type"/>
</dbReference>
<dbReference type="SUPFAM" id="SSF63380">
    <property type="entry name" value="Riboflavin synthase domain-like"/>
    <property type="match status" value="1"/>
</dbReference>
<dbReference type="AlphaFoldDB" id="A0A975YFI2"/>
<evidence type="ECO:0000256" key="6">
    <source>
        <dbReference type="ARBA" id="ARBA00023002"/>
    </source>
</evidence>
<dbReference type="PROSITE" id="PS51384">
    <property type="entry name" value="FAD_FR"/>
    <property type="match status" value="1"/>
</dbReference>
<evidence type="ECO:0000256" key="1">
    <source>
        <dbReference type="ARBA" id="ARBA00001974"/>
    </source>
</evidence>
<keyword evidence="3" id="KW-0001">2Fe-2S</keyword>
<keyword evidence="8" id="KW-0411">Iron-sulfur</keyword>
<dbReference type="EMBL" id="JAIMBW010000001">
    <property type="protein sequence ID" value="MBY4894729.1"/>
    <property type="molecule type" value="Genomic_DNA"/>
</dbReference>
<keyword evidence="6" id="KW-0560">Oxidoreductase</keyword>
<evidence type="ECO:0000256" key="3">
    <source>
        <dbReference type="ARBA" id="ARBA00022714"/>
    </source>
</evidence>
<evidence type="ECO:0000313" key="12">
    <source>
        <dbReference type="EMBL" id="QXL87366.1"/>
    </source>
</evidence>
<dbReference type="InterPro" id="IPR001433">
    <property type="entry name" value="OxRdtase_FAD/NAD-bd"/>
</dbReference>
<dbReference type="PROSITE" id="PS00197">
    <property type="entry name" value="2FE2S_FER_1"/>
    <property type="match status" value="1"/>
</dbReference>
<dbReference type="Pfam" id="PF00175">
    <property type="entry name" value="NAD_binding_1"/>
    <property type="match status" value="1"/>
</dbReference>
<dbReference type="Proteomes" id="UP000693972">
    <property type="component" value="Unassembled WGS sequence"/>
</dbReference>
<dbReference type="GO" id="GO:0046872">
    <property type="term" value="F:metal ion binding"/>
    <property type="evidence" value="ECO:0007669"/>
    <property type="project" value="UniProtKB-KW"/>
</dbReference>
<dbReference type="Gene3D" id="3.10.20.30">
    <property type="match status" value="1"/>
</dbReference>
<evidence type="ECO:0000256" key="9">
    <source>
        <dbReference type="ARBA" id="ARBA00034078"/>
    </source>
</evidence>
<dbReference type="InterPro" id="IPR036010">
    <property type="entry name" value="2Fe-2S_ferredoxin-like_sf"/>
</dbReference>
<dbReference type="PRINTS" id="PR00371">
    <property type="entry name" value="FPNCR"/>
</dbReference>
<protein>
    <submittedName>
        <fullName evidence="12">Ferredoxin--NADP reductase</fullName>
    </submittedName>
</protein>
<dbReference type="CDD" id="cd00207">
    <property type="entry name" value="fer2"/>
    <property type="match status" value="1"/>
</dbReference>
<dbReference type="GO" id="GO:0050660">
    <property type="term" value="F:flavin adenine dinucleotide binding"/>
    <property type="evidence" value="ECO:0007669"/>
    <property type="project" value="TreeGrafter"/>
</dbReference>
<accession>A0A975YFI2</accession>
<evidence type="ECO:0000256" key="5">
    <source>
        <dbReference type="ARBA" id="ARBA00022827"/>
    </source>
</evidence>
<evidence type="ECO:0000313" key="13">
    <source>
        <dbReference type="Proteomes" id="UP000693972"/>
    </source>
</evidence>
<reference evidence="12 13" key="1">
    <citation type="submission" date="2021-07" db="EMBL/GenBank/DDBJ databases">
        <title>Karlodiniumbacter phycospheric gen. nov., sp. nov., a phycosphere bacterium isolated from karlodinium veneficum.</title>
        <authorList>
            <person name="Peng Y."/>
            <person name="Jiang L."/>
            <person name="Lee J."/>
        </authorList>
    </citation>
    <scope>NUCLEOTIDE SEQUENCE</scope>
    <source>
        <strain evidence="12 13">N5</strain>
    </source>
</reference>
<keyword evidence="5" id="KW-0274">FAD</keyword>
<name>A0A975YFI2_9RHOB</name>
<keyword evidence="2" id="KW-0285">Flavoprotein</keyword>
<dbReference type="SUPFAM" id="SSF52343">
    <property type="entry name" value="Ferredoxin reductase-like, C-terminal NADP-linked domain"/>
    <property type="match status" value="1"/>
</dbReference>
<dbReference type="InterPro" id="IPR050415">
    <property type="entry name" value="MRET"/>
</dbReference>
<dbReference type="PANTHER" id="PTHR47354">
    <property type="entry name" value="NADH OXIDOREDUCTASE HCR"/>
    <property type="match status" value="1"/>
</dbReference>
<evidence type="ECO:0000256" key="8">
    <source>
        <dbReference type="ARBA" id="ARBA00023014"/>
    </source>
</evidence>
<dbReference type="EMBL" id="CP078073">
    <property type="protein sequence ID" value="QXL87366.1"/>
    <property type="molecule type" value="Genomic_DNA"/>
</dbReference>
<comment type="cofactor">
    <cofactor evidence="1">
        <name>FAD</name>
        <dbReference type="ChEBI" id="CHEBI:57692"/>
    </cofactor>
</comment>
<dbReference type="CDD" id="cd06214">
    <property type="entry name" value="PA_degradation_oxidoreductase_like"/>
    <property type="match status" value="1"/>
</dbReference>
<dbReference type="InterPro" id="IPR006058">
    <property type="entry name" value="2Fe2S_fd_BS"/>
</dbReference>
<proteinExistence type="predicted"/>
<dbReference type="PROSITE" id="PS51085">
    <property type="entry name" value="2FE2S_FER_2"/>
    <property type="match status" value="1"/>
</dbReference>
<gene>
    <name evidence="12" type="ORF">KUL25_18385</name>
</gene>
<dbReference type="PRINTS" id="PR00406">
    <property type="entry name" value="CYTB5RDTASE"/>
</dbReference>
<evidence type="ECO:0000259" key="11">
    <source>
        <dbReference type="PROSITE" id="PS51384"/>
    </source>
</evidence>
<organism evidence="12">
    <name type="scientific">Gymnodinialimonas phycosphaerae</name>
    <dbReference type="NCBI Taxonomy" id="2841589"/>
    <lineage>
        <taxon>Bacteria</taxon>
        <taxon>Pseudomonadati</taxon>
        <taxon>Pseudomonadota</taxon>
        <taxon>Alphaproteobacteria</taxon>
        <taxon>Rhodobacterales</taxon>
        <taxon>Paracoccaceae</taxon>
        <taxon>Gymnodinialimonas</taxon>
    </lineage>
</organism>
<dbReference type="InterPro" id="IPR012675">
    <property type="entry name" value="Beta-grasp_dom_sf"/>
</dbReference>
<dbReference type="PANTHER" id="PTHR47354:SF8">
    <property type="entry name" value="1,2-PHENYLACETYL-COA EPOXIDASE, SUBUNIT E"/>
    <property type="match status" value="1"/>
</dbReference>
<feature type="domain" description="2Fe-2S ferredoxin-type" evidence="10">
    <location>
        <begin position="264"/>
        <end position="354"/>
    </location>
</feature>
<dbReference type="GO" id="GO:0016491">
    <property type="term" value="F:oxidoreductase activity"/>
    <property type="evidence" value="ECO:0007669"/>
    <property type="project" value="UniProtKB-KW"/>
</dbReference>
<keyword evidence="13" id="KW-1185">Reference proteome</keyword>
<evidence type="ECO:0000256" key="4">
    <source>
        <dbReference type="ARBA" id="ARBA00022723"/>
    </source>
</evidence>
<dbReference type="Pfam" id="PF00970">
    <property type="entry name" value="FAD_binding_6"/>
    <property type="match status" value="1"/>
</dbReference>
<dbReference type="InterPro" id="IPR001709">
    <property type="entry name" value="Flavoprot_Pyr_Nucl_cyt_Rdtase"/>
</dbReference>
<dbReference type="InterPro" id="IPR008333">
    <property type="entry name" value="Cbr1-like_FAD-bd_dom"/>
</dbReference>
<keyword evidence="4" id="KW-0479">Metal-binding</keyword>
<dbReference type="GO" id="GO:0051537">
    <property type="term" value="F:2 iron, 2 sulfur cluster binding"/>
    <property type="evidence" value="ECO:0007669"/>
    <property type="project" value="UniProtKB-KW"/>
</dbReference>
<dbReference type="Gene3D" id="3.40.50.80">
    <property type="entry name" value="Nucleotide-binding domain of ferredoxin-NADP reductase (FNR) module"/>
    <property type="match status" value="1"/>
</dbReference>
<feature type="domain" description="FAD-binding FR-type" evidence="11">
    <location>
        <begin position="2"/>
        <end position="104"/>
    </location>
</feature>
<sequence length="354" mass="37976">MAKFIPLTVTGIHRTTADAVSVRLVPKDGSTLPFTQGQYLTFRQVIDGVELRRAYSISAGVADGTLEVGIKRVAGGAFSTWANETLAIGDTVEALSPMGSFHTPLNPDARNHYLGFAIGSGITPILSILRSTLAVEPKSRFTLIYANRTARDVMFREELEDLKNENLTRLTIVHILKNDPTGIDLFTGRIDAAKLDAMFAQWVDVDTADAAFICGPEPAMETIADRLAHHGMARDAIKYELFAAATQQGRLPQSHAPEDAATQTTATIIVDGTAQEVAVAPGETLLAAALRAGLDAPYACQAGVCSTCMCKVTEGEAQMITNHALEDYEVAQGMVLSCQALPIGDKITVEYLDH</sequence>
<evidence type="ECO:0000259" key="10">
    <source>
        <dbReference type="PROSITE" id="PS51085"/>
    </source>
</evidence>
<dbReference type="InterPro" id="IPR017927">
    <property type="entry name" value="FAD-bd_FR_type"/>
</dbReference>
<dbReference type="InterPro" id="IPR017938">
    <property type="entry name" value="Riboflavin_synthase-like_b-brl"/>
</dbReference>
<evidence type="ECO:0000256" key="7">
    <source>
        <dbReference type="ARBA" id="ARBA00023004"/>
    </source>
</evidence>
<dbReference type="Pfam" id="PF00111">
    <property type="entry name" value="Fer2"/>
    <property type="match status" value="1"/>
</dbReference>
<keyword evidence="7" id="KW-0408">Iron</keyword>
<dbReference type="InterPro" id="IPR039261">
    <property type="entry name" value="FNR_nucleotide-bd"/>
</dbReference>
<comment type="cofactor">
    <cofactor evidence="9">
        <name>[2Fe-2S] cluster</name>
        <dbReference type="ChEBI" id="CHEBI:190135"/>
    </cofactor>
</comment>